<evidence type="ECO:0000256" key="1">
    <source>
        <dbReference type="SAM" id="Coils"/>
    </source>
</evidence>
<dbReference type="InterPro" id="IPR014717">
    <property type="entry name" value="Transl_elong_EF1B/ribsomal_bS6"/>
</dbReference>
<organism evidence="2 3">
    <name type="scientific">Candidatus Portnoybacteria bacterium CG09_land_8_20_14_0_10_44_13</name>
    <dbReference type="NCBI Taxonomy" id="1974811"/>
    <lineage>
        <taxon>Bacteria</taxon>
        <taxon>Candidatus Portnoyibacteriota</taxon>
    </lineage>
</organism>
<dbReference type="EMBL" id="PEZF01000176">
    <property type="protein sequence ID" value="PIS16220.1"/>
    <property type="molecule type" value="Genomic_DNA"/>
</dbReference>
<feature type="coiled-coil region" evidence="1">
    <location>
        <begin position="40"/>
        <end position="74"/>
    </location>
</feature>
<evidence type="ECO:0000313" key="3">
    <source>
        <dbReference type="Proteomes" id="UP000229080"/>
    </source>
</evidence>
<dbReference type="Gene3D" id="3.30.70.60">
    <property type="match status" value="1"/>
</dbReference>
<name>A0A2H0WU87_9BACT</name>
<sequence>MRIKIIFAVVILLASIIAAWQYVFPLYGKIKTLKTEVGQKQETMQRLSVFAQKLETLKQQYAESEKSIERLYKILPATGGTADFLNNADYLSFQSGMILGAINFSKQAGKSASIVSFAEGGVPGAASQEAEATAVPEVISVDFSTTGTYESFKSFLSGVEKNLRLTDVQSISFAGKGEDANLFEFRISANIYYKE</sequence>
<protein>
    <recommendedName>
        <fullName evidence="4">Pilus assembly protein PilO</fullName>
    </recommendedName>
</protein>
<dbReference type="AlphaFoldDB" id="A0A2H0WU87"/>
<gene>
    <name evidence="2" type="ORF">COT61_05045</name>
</gene>
<dbReference type="Pfam" id="PF04350">
    <property type="entry name" value="PilO"/>
    <property type="match status" value="1"/>
</dbReference>
<proteinExistence type="predicted"/>
<dbReference type="InterPro" id="IPR007445">
    <property type="entry name" value="PilO"/>
</dbReference>
<dbReference type="Proteomes" id="UP000229080">
    <property type="component" value="Unassembled WGS sequence"/>
</dbReference>
<comment type="caution">
    <text evidence="2">The sequence shown here is derived from an EMBL/GenBank/DDBJ whole genome shotgun (WGS) entry which is preliminary data.</text>
</comment>
<reference evidence="3" key="1">
    <citation type="submission" date="2017-09" db="EMBL/GenBank/DDBJ databases">
        <title>Depth-based differentiation of microbial function through sediment-hosted aquifers and enrichment of novel symbionts in the deep terrestrial subsurface.</title>
        <authorList>
            <person name="Probst A.J."/>
            <person name="Ladd B."/>
            <person name="Jarett J.K."/>
            <person name="Geller-Mcgrath D.E."/>
            <person name="Sieber C.M.K."/>
            <person name="Emerson J.B."/>
            <person name="Anantharaman K."/>
            <person name="Thomas B.C."/>
            <person name="Malmstrom R."/>
            <person name="Stieglmeier M."/>
            <person name="Klingl A."/>
            <person name="Woyke T."/>
            <person name="Ryan C.M."/>
            <person name="Banfield J.F."/>
        </authorList>
    </citation>
    <scope>NUCLEOTIDE SEQUENCE [LARGE SCALE GENOMIC DNA]</scope>
</reference>
<accession>A0A2H0WU87</accession>
<keyword evidence="1" id="KW-0175">Coiled coil</keyword>
<evidence type="ECO:0008006" key="4">
    <source>
        <dbReference type="Google" id="ProtNLM"/>
    </source>
</evidence>
<evidence type="ECO:0000313" key="2">
    <source>
        <dbReference type="EMBL" id="PIS16220.1"/>
    </source>
</evidence>